<keyword evidence="4" id="KW-1185">Reference proteome</keyword>
<evidence type="ECO:0000313" key="3">
    <source>
        <dbReference type="EMBL" id="MUH34781.1"/>
    </source>
</evidence>
<sequence>MKKNIILYLILAVTIGSSMFYFTKSSSLSKQLEQMQEQQGQISEELSEYEKLALIDSMLLAGNYDTAIESYTASLKVREENKMGIPLRIALAQKLALVKSDAQPKEDSVKAELDSLPKPVIATANEVRKYDSLNFTLEKTKVQLARLKRQMKDKSFGEYLKFKSAKGNFMHYVGKVKNGKANGYGIALLDSGSRYEGQWVGNNRQGEGTFYWPDGEYYIGAYENDKRSGFGTYYWPNGEKYAGQWKDDKRSGTGKFFDSHGDLVAGGEWSDDKLVEINDK</sequence>
<dbReference type="PANTHER" id="PTHR43215">
    <property type="entry name" value="RADIAL SPOKE HEAD 1 HOMOLOG"/>
    <property type="match status" value="1"/>
</dbReference>
<protein>
    <recommendedName>
        <fullName evidence="5">MORN repeat protein</fullName>
    </recommendedName>
</protein>
<evidence type="ECO:0000256" key="2">
    <source>
        <dbReference type="SAM" id="Phobius"/>
    </source>
</evidence>
<dbReference type="EMBL" id="RCNR01000004">
    <property type="protein sequence ID" value="MUH34781.1"/>
    <property type="molecule type" value="Genomic_DNA"/>
</dbReference>
<gene>
    <name evidence="3" type="ORF">D9O36_02905</name>
</gene>
<accession>A0A7X2ZQZ1</accession>
<dbReference type="AlphaFoldDB" id="A0A7X2ZQZ1"/>
<dbReference type="Pfam" id="PF02493">
    <property type="entry name" value="MORN"/>
    <property type="match status" value="4"/>
</dbReference>
<dbReference type="Gene3D" id="2.20.110.10">
    <property type="entry name" value="Histone H3 K4-specific methyltransferase SET7/9 N-terminal domain"/>
    <property type="match status" value="2"/>
</dbReference>
<dbReference type="PANTHER" id="PTHR43215:SF14">
    <property type="entry name" value="RADIAL SPOKE HEAD 1 HOMOLOG"/>
    <property type="match status" value="1"/>
</dbReference>
<name>A0A7X2ZQZ1_9FLAO</name>
<feature type="transmembrane region" description="Helical" evidence="2">
    <location>
        <begin position="6"/>
        <end position="23"/>
    </location>
</feature>
<dbReference type="InterPro" id="IPR003409">
    <property type="entry name" value="MORN"/>
</dbReference>
<keyword evidence="2" id="KW-0472">Membrane</keyword>
<keyword evidence="2" id="KW-1133">Transmembrane helix</keyword>
<proteinExistence type="predicted"/>
<dbReference type="OrthoDB" id="1097666at2"/>
<dbReference type="SMART" id="SM00698">
    <property type="entry name" value="MORN"/>
    <property type="match status" value="3"/>
</dbReference>
<dbReference type="RefSeq" id="WP_051915408.1">
    <property type="nucleotide sequence ID" value="NZ_RCNR01000004.1"/>
</dbReference>
<evidence type="ECO:0008006" key="5">
    <source>
        <dbReference type="Google" id="ProtNLM"/>
    </source>
</evidence>
<organism evidence="3 4">
    <name type="scientific">Zobellia amurskyensis</name>
    <dbReference type="NCBI Taxonomy" id="248905"/>
    <lineage>
        <taxon>Bacteria</taxon>
        <taxon>Pseudomonadati</taxon>
        <taxon>Bacteroidota</taxon>
        <taxon>Flavobacteriia</taxon>
        <taxon>Flavobacteriales</taxon>
        <taxon>Flavobacteriaceae</taxon>
        <taxon>Zobellia</taxon>
    </lineage>
</organism>
<evidence type="ECO:0000256" key="1">
    <source>
        <dbReference type="ARBA" id="ARBA00022737"/>
    </source>
</evidence>
<dbReference type="Proteomes" id="UP000540519">
    <property type="component" value="Unassembled WGS sequence"/>
</dbReference>
<dbReference type="SUPFAM" id="SSF82185">
    <property type="entry name" value="Histone H3 K4-specific methyltransferase SET7/9 N-terminal domain"/>
    <property type="match status" value="1"/>
</dbReference>
<keyword evidence="1" id="KW-0677">Repeat</keyword>
<comment type="caution">
    <text evidence="3">The sequence shown here is derived from an EMBL/GenBank/DDBJ whole genome shotgun (WGS) entry which is preliminary data.</text>
</comment>
<evidence type="ECO:0000313" key="4">
    <source>
        <dbReference type="Proteomes" id="UP000540519"/>
    </source>
</evidence>
<reference evidence="3 4" key="1">
    <citation type="journal article" date="2019" name="Mar. Drugs">
        <title>Comparative Genomics and CAZyme Genome Repertoires of Marine Zobellia amurskyensis KMM 3526(T) and Zobellia laminariae KMM 3676(T).</title>
        <authorList>
            <person name="Chernysheva N."/>
            <person name="Bystritskaya E."/>
            <person name="Stenkova A."/>
            <person name="Golovkin I."/>
            <person name="Nedashkovskaya O."/>
            <person name="Isaeva M."/>
        </authorList>
    </citation>
    <scope>NUCLEOTIDE SEQUENCE [LARGE SCALE GENOMIC DNA]</scope>
    <source>
        <strain evidence="3 4">KMM 3526</strain>
    </source>
</reference>
<keyword evidence="2" id="KW-0812">Transmembrane</keyword>